<reference evidence="4" key="2">
    <citation type="submission" date="2019-10" db="EMBL/GenBank/DDBJ databases">
        <title>Conservation and host-specific expression of non-tandemly repeated heterogenous ribosome RNA gene in arbuscular mycorrhizal fungi.</title>
        <authorList>
            <person name="Maeda T."/>
            <person name="Kobayashi Y."/>
            <person name="Nakagawa T."/>
            <person name="Ezawa T."/>
            <person name="Yamaguchi K."/>
            <person name="Bino T."/>
            <person name="Nishimoto Y."/>
            <person name="Shigenobu S."/>
            <person name="Kawaguchi M."/>
        </authorList>
    </citation>
    <scope>NUCLEOTIDE SEQUENCE</scope>
    <source>
        <strain evidence="4">HR1</strain>
    </source>
</reference>
<dbReference type="EMBL" id="BEXD01004182">
    <property type="protein sequence ID" value="GBC07954.1"/>
    <property type="molecule type" value="Genomic_DNA"/>
</dbReference>
<evidence type="ECO:0000313" key="3">
    <source>
        <dbReference type="EMBL" id="GBC07954.1"/>
    </source>
</evidence>
<evidence type="ECO:0000256" key="1">
    <source>
        <dbReference type="SAM" id="MobiDB-lite"/>
    </source>
</evidence>
<dbReference type="Proteomes" id="UP000247702">
    <property type="component" value="Unassembled WGS sequence"/>
</dbReference>
<feature type="compositionally biased region" description="Basic residues" evidence="1">
    <location>
        <begin position="807"/>
        <end position="839"/>
    </location>
</feature>
<dbReference type="Pfam" id="PF07713">
    <property type="entry name" value="DUF1604"/>
    <property type="match status" value="1"/>
</dbReference>
<feature type="compositionally biased region" description="Polar residues" evidence="1">
    <location>
        <begin position="746"/>
        <end position="757"/>
    </location>
</feature>
<feature type="region of interest" description="Disordered" evidence="1">
    <location>
        <begin position="525"/>
        <end position="567"/>
    </location>
</feature>
<dbReference type="STRING" id="94130.A0A2Z6RYI8"/>
<evidence type="ECO:0000259" key="2">
    <source>
        <dbReference type="PROSITE" id="PS50174"/>
    </source>
</evidence>
<feature type="compositionally biased region" description="Polar residues" evidence="1">
    <location>
        <begin position="941"/>
        <end position="957"/>
    </location>
</feature>
<accession>A0A2Z6RYI8</accession>
<dbReference type="AlphaFoldDB" id="A0A2Z6RYI8"/>
<feature type="compositionally biased region" description="Basic and acidic residues" evidence="1">
    <location>
        <begin position="840"/>
        <end position="860"/>
    </location>
</feature>
<feature type="compositionally biased region" description="Low complexity" evidence="1">
    <location>
        <begin position="792"/>
        <end position="803"/>
    </location>
</feature>
<dbReference type="GO" id="GO:0003723">
    <property type="term" value="F:RNA binding"/>
    <property type="evidence" value="ECO:0007669"/>
    <property type="project" value="TreeGrafter"/>
</dbReference>
<name>A0A2Z6RYI8_9GLOM</name>
<reference evidence="3 5" key="1">
    <citation type="submission" date="2017-11" db="EMBL/GenBank/DDBJ databases">
        <title>The genome of Rhizophagus clarus HR1 reveals common genetic basis of auxotrophy among arbuscular mycorrhizal fungi.</title>
        <authorList>
            <person name="Kobayashi Y."/>
        </authorList>
    </citation>
    <scope>NUCLEOTIDE SEQUENCE [LARGE SCALE GENOMIC DNA]</scope>
    <source>
        <strain evidence="3 5">HR1</strain>
    </source>
</reference>
<dbReference type="Pfam" id="PF26093">
    <property type="entry name" value="HTH_TGH"/>
    <property type="match status" value="1"/>
</dbReference>
<feature type="compositionally biased region" description="Basic and acidic residues" evidence="1">
    <location>
        <begin position="896"/>
        <end position="927"/>
    </location>
</feature>
<dbReference type="InterPro" id="IPR011666">
    <property type="entry name" value="DUF1604"/>
</dbReference>
<gene>
    <name evidence="4" type="ORF">RCL2_001290800</name>
    <name evidence="3" type="ORF">RclHR1_07800007</name>
</gene>
<dbReference type="Pfam" id="PF01585">
    <property type="entry name" value="G-patch"/>
    <property type="match status" value="1"/>
</dbReference>
<feature type="compositionally biased region" description="Basic and acidic residues" evidence="1">
    <location>
        <begin position="526"/>
        <end position="550"/>
    </location>
</feature>
<dbReference type="Proteomes" id="UP000615446">
    <property type="component" value="Unassembled WGS sequence"/>
</dbReference>
<feature type="region of interest" description="Disordered" evidence="1">
    <location>
        <begin position="683"/>
        <end position="968"/>
    </location>
</feature>
<feature type="domain" description="G-patch" evidence="2">
    <location>
        <begin position="166"/>
        <end position="186"/>
    </location>
</feature>
<dbReference type="PANTHER" id="PTHR13384:SF19">
    <property type="entry name" value="G PATCH DOMAIN-CONTAINING PROTEIN 1"/>
    <property type="match status" value="1"/>
</dbReference>
<dbReference type="PANTHER" id="PTHR13384">
    <property type="entry name" value="G PATCH DOMAIN-CONTAINING PROTEIN 1"/>
    <property type="match status" value="1"/>
</dbReference>
<dbReference type="GO" id="GO:0005634">
    <property type="term" value="C:nucleus"/>
    <property type="evidence" value="ECO:0007669"/>
    <property type="project" value="TreeGrafter"/>
</dbReference>
<comment type="caution">
    <text evidence="3">The sequence shown here is derived from an EMBL/GenBank/DDBJ whole genome shotgun (WGS) entry which is preliminary data.</text>
</comment>
<dbReference type="EMBL" id="BLAL01000158">
    <property type="protein sequence ID" value="GES85808.1"/>
    <property type="molecule type" value="Genomic_DNA"/>
</dbReference>
<dbReference type="GO" id="GO:0006397">
    <property type="term" value="P:mRNA processing"/>
    <property type="evidence" value="ECO:0007669"/>
    <property type="project" value="InterPro"/>
</dbReference>
<proteinExistence type="predicted"/>
<protein>
    <submittedName>
        <fullName evidence="4">G-patch domain protein, putative</fullName>
    </submittedName>
</protein>
<organism evidence="3 5">
    <name type="scientific">Rhizophagus clarus</name>
    <dbReference type="NCBI Taxonomy" id="94130"/>
    <lineage>
        <taxon>Eukaryota</taxon>
        <taxon>Fungi</taxon>
        <taxon>Fungi incertae sedis</taxon>
        <taxon>Mucoromycota</taxon>
        <taxon>Glomeromycotina</taxon>
        <taxon>Glomeromycetes</taxon>
        <taxon>Glomerales</taxon>
        <taxon>Glomeraceae</taxon>
        <taxon>Rhizophagus</taxon>
    </lineage>
</organism>
<dbReference type="InterPro" id="IPR000467">
    <property type="entry name" value="G_patch_dom"/>
</dbReference>
<evidence type="ECO:0000313" key="4">
    <source>
        <dbReference type="EMBL" id="GES85808.1"/>
    </source>
</evidence>
<evidence type="ECO:0000313" key="5">
    <source>
        <dbReference type="Proteomes" id="UP000247702"/>
    </source>
</evidence>
<dbReference type="OrthoDB" id="20507at2759"/>
<dbReference type="PROSITE" id="PS50174">
    <property type="entry name" value="G_PATCH"/>
    <property type="match status" value="1"/>
</dbReference>
<feature type="compositionally biased region" description="Basic and acidic residues" evidence="1">
    <location>
        <begin position="876"/>
        <end position="889"/>
    </location>
</feature>
<keyword evidence="5" id="KW-1185">Reference proteome</keyword>
<feature type="compositionally biased region" description="Low complexity" evidence="1">
    <location>
        <begin position="557"/>
        <end position="567"/>
    </location>
</feature>
<sequence length="968" mass="110820">MSFNKKKPRNIEDDDDVFIETFVIYGTELPDTDEQDKGKFQPVWKQEVRDEQGLRRFHGAFKGGWSAGYFNTVGSKEGWAPSTFVSSRNNRSDRRDYKPEDFMDEEDLEESLQNQKLVATDEFDSFGSTERELEKKRMIASSMEESGSVLGALPDKFIDDLVLPNKEPVGVRLLKAMGWREGQGIGPRVSKTQSEDAEFLESDKSILFAPKDTEIIKFNQKSDTFGLDFDPFKNATEFISHSSNIKGDSYLQHKKFQDSLYTRELDEDDDVILYSETSKANFHTSLIDDDEDTIVMGGKKLSKYLPFKKIQDKKSLNSRVYHDGSLPLQGFVLASRPVPIDKWFAPPILPQEFVPMHEFNSSGEINKNDTQVLFQKGKQKQTTLAILAEQRGELLGETPLNAPVRSVFDYVSRKDKDRLDSLIGYMIDTTGEVKKRPSEVEIPKVDKDVALAALQGFIPFESDKKKQARYKHFLEVQAELSTIPLKRPEGITVEEYIKELDEFAQSARIFRPMSKMMASRFTSAKSVEDFRQPEKDSTHPTQAHQDDTSIRKITQVPEASESPAETAARMNMFGPLTRTRSSFYPSRLLCKRFNIANPHPEHKYDNQSGKTQKGQKDVLSKETMNDILEKQDSQNFIEFTNSKSQKEIEEDKLNPSIETGNAKEVDVHKTRPAMELFKSIFGESDTEDEEAAPKHKEPPNMVIGTINLEENKNSPPVSSESAEAVGTSFRPMFKKKTDRAEKVLANGSTEVSQSQTSRSKRKEKGHVTRVSLSFDDETVIGPSIKRTKSSENDSSSSVESSESLLRHEHKYSHNHHKHSHVSSTKKHKLEKKKRKKRHSKGYEKKANKRSCEESGDDERRRNSKKKKRHEDEDEYNDRSGKYHRDKDSQHQQITKSSDKAKEGVNDKKFENRSERQIETIIPKKREMPSPSLIQSKEKRTTSSPQSRNDNNKSNTSRVRNRPRAMDLW</sequence>